<evidence type="ECO:0000313" key="8">
    <source>
        <dbReference type="EMBL" id="KAK0390166.1"/>
    </source>
</evidence>
<reference evidence="8" key="1">
    <citation type="submission" date="2022-10" db="EMBL/GenBank/DDBJ databases">
        <title>Determination and structural analysis of whole genome sequence of Sarocladium strictum F4-1.</title>
        <authorList>
            <person name="Hu L."/>
            <person name="Jiang Y."/>
        </authorList>
    </citation>
    <scope>NUCLEOTIDE SEQUENCE</scope>
    <source>
        <strain evidence="8">F4-1</strain>
    </source>
</reference>
<organism evidence="8 9">
    <name type="scientific">Sarocladium strictum</name>
    <name type="common">Black bundle disease fungus</name>
    <name type="synonym">Acremonium strictum</name>
    <dbReference type="NCBI Taxonomy" id="5046"/>
    <lineage>
        <taxon>Eukaryota</taxon>
        <taxon>Fungi</taxon>
        <taxon>Dikarya</taxon>
        <taxon>Ascomycota</taxon>
        <taxon>Pezizomycotina</taxon>
        <taxon>Sordariomycetes</taxon>
        <taxon>Hypocreomycetidae</taxon>
        <taxon>Hypocreales</taxon>
        <taxon>Sarocladiaceae</taxon>
        <taxon>Sarocladium</taxon>
    </lineage>
</organism>
<evidence type="ECO:0000256" key="3">
    <source>
        <dbReference type="ARBA" id="ARBA00012922"/>
    </source>
</evidence>
<keyword evidence="9" id="KW-1185">Reference proteome</keyword>
<feature type="active site" description="Charge relay system" evidence="5">
    <location>
        <position position="138"/>
    </location>
</feature>
<dbReference type="Pfam" id="PF01425">
    <property type="entry name" value="Amidase"/>
    <property type="match status" value="1"/>
</dbReference>
<evidence type="ECO:0000256" key="1">
    <source>
        <dbReference type="ARBA" id="ARBA00001311"/>
    </source>
</evidence>
<dbReference type="SUPFAM" id="SSF75304">
    <property type="entry name" value="Amidase signature (AS) enzymes"/>
    <property type="match status" value="1"/>
</dbReference>
<comment type="caution">
    <text evidence="8">The sequence shown here is derived from an EMBL/GenBank/DDBJ whole genome shotgun (WGS) entry which is preliminary data.</text>
</comment>
<accession>A0AA39LA31</accession>
<feature type="active site" description="Charge relay system" evidence="5">
    <location>
        <position position="214"/>
    </location>
</feature>
<comment type="catalytic activity">
    <reaction evidence="1">
        <text>a monocarboxylic acid amide + H2O = a monocarboxylate + NH4(+)</text>
        <dbReference type="Rhea" id="RHEA:12020"/>
        <dbReference type="ChEBI" id="CHEBI:15377"/>
        <dbReference type="ChEBI" id="CHEBI:28938"/>
        <dbReference type="ChEBI" id="CHEBI:35757"/>
        <dbReference type="ChEBI" id="CHEBI:83628"/>
        <dbReference type="EC" id="3.5.1.4"/>
    </reaction>
</comment>
<dbReference type="InterPro" id="IPR020556">
    <property type="entry name" value="Amidase_CS"/>
</dbReference>
<feature type="active site" description="Acyl-ester intermediate" evidence="5">
    <location>
        <position position="238"/>
    </location>
</feature>
<dbReference type="Gene3D" id="3.90.1300.10">
    <property type="entry name" value="Amidase signature (AS) domain"/>
    <property type="match status" value="1"/>
</dbReference>
<evidence type="ECO:0000256" key="5">
    <source>
        <dbReference type="PIRSR" id="PIRSR001221-1"/>
    </source>
</evidence>
<protein>
    <recommendedName>
        <fullName evidence="3">amidase</fullName>
        <ecNumber evidence="3">3.5.1.4</ecNumber>
    </recommendedName>
</protein>
<gene>
    <name evidence="8" type="ORF">NLU13_3738</name>
</gene>
<dbReference type="InterPro" id="IPR036928">
    <property type="entry name" value="AS_sf"/>
</dbReference>
<dbReference type="PANTHER" id="PTHR46072:SF5">
    <property type="entry name" value="GENERAL AMIDASE-C"/>
    <property type="match status" value="1"/>
</dbReference>
<dbReference type="EC" id="3.5.1.4" evidence="3"/>
<evidence type="ECO:0000256" key="4">
    <source>
        <dbReference type="ARBA" id="ARBA00022801"/>
    </source>
</evidence>
<evidence type="ECO:0000259" key="7">
    <source>
        <dbReference type="Pfam" id="PF01425"/>
    </source>
</evidence>
<dbReference type="InterPro" id="IPR023631">
    <property type="entry name" value="Amidase_dom"/>
</dbReference>
<dbReference type="PIRSF" id="PIRSF001221">
    <property type="entry name" value="Amidase_fungi"/>
    <property type="match status" value="1"/>
</dbReference>
<evidence type="ECO:0000256" key="2">
    <source>
        <dbReference type="ARBA" id="ARBA00009199"/>
    </source>
</evidence>
<comment type="similarity">
    <text evidence="2">Belongs to the amidase family.</text>
</comment>
<dbReference type="PANTHER" id="PTHR46072">
    <property type="entry name" value="AMIDASE-RELATED-RELATED"/>
    <property type="match status" value="1"/>
</dbReference>
<evidence type="ECO:0000313" key="9">
    <source>
        <dbReference type="Proteomes" id="UP001175261"/>
    </source>
</evidence>
<dbReference type="PROSITE" id="PS00571">
    <property type="entry name" value="AMIDASES"/>
    <property type="match status" value="1"/>
</dbReference>
<name>A0AA39LA31_SARSR</name>
<dbReference type="GO" id="GO:0004040">
    <property type="term" value="F:amidase activity"/>
    <property type="evidence" value="ECO:0007669"/>
    <property type="project" value="UniProtKB-EC"/>
</dbReference>
<dbReference type="AlphaFoldDB" id="A0AA39LA31"/>
<keyword evidence="4" id="KW-0378">Hydrolase</keyword>
<feature type="binding site" evidence="6">
    <location>
        <position position="214"/>
    </location>
    <ligand>
        <name>substrate</name>
    </ligand>
</feature>
<feature type="binding site" evidence="6">
    <location>
        <position position="188"/>
    </location>
    <ligand>
        <name>substrate</name>
    </ligand>
</feature>
<feature type="binding site" evidence="6">
    <location>
        <begin position="235"/>
        <end position="238"/>
    </location>
    <ligand>
        <name>substrate</name>
    </ligand>
</feature>
<evidence type="ECO:0000256" key="6">
    <source>
        <dbReference type="PIRSR" id="PIRSR001221-2"/>
    </source>
</evidence>
<sequence length="510" mass="56450">MVNAEWQKLIQEKRAARDAGIPQEWRLPTSILSKVAEDSQISAFDLLDEAAVLTRLEREITEIASAQELVSKISSRELSSYDVCLAFCKRAAVAHQLTNSLTEIFFDKALRRARWLDEYQTREGKTIGPLHGLPITLKDMINVKGEFATMGFVSHLKHEPATENSVIVDILDAAGAVFYCKTNVPQTLFVSESYNNVFGLTLNPHRLCLSPGGSSSGEAAQIALRGSIMGIGSDIAGSVRVPALCVGAYGFKPTTNRIPWSKQAELIQKGWNGIFPTLGPLTHTPQDLNLFMKTVIQAQPWRHDHTAHSIPWQEVARKQKLTIGVWLEDPGFPVFPTQRRIMRDAVQKLRIAGHDNLAHKFLADAGEAPMPSLAHMNPADYLDEDFVADLDEALSVSAASLDYQEAWAQVWQNNKLDVVLSPACRGTAARHGEFGPLFYSIPWNLLDVNSCSPRTLPVVIHADSLMTVPRERYSLCIIDGAPAGLQVIGWRFQDEHVLMATEVIADALNR</sequence>
<feature type="domain" description="Amidase" evidence="7">
    <location>
        <begin position="83"/>
        <end position="355"/>
    </location>
</feature>
<dbReference type="Proteomes" id="UP001175261">
    <property type="component" value="Unassembled WGS sequence"/>
</dbReference>
<dbReference type="EMBL" id="JAPDFR010000002">
    <property type="protein sequence ID" value="KAK0390166.1"/>
    <property type="molecule type" value="Genomic_DNA"/>
</dbReference>
<proteinExistence type="inferred from homology"/>